<dbReference type="InterPro" id="IPR003749">
    <property type="entry name" value="ThiS/MoaD-like"/>
</dbReference>
<dbReference type="PANTHER" id="PTHR33359:SF1">
    <property type="entry name" value="MOLYBDOPTERIN SYNTHASE SULFUR CARRIER SUBUNIT"/>
    <property type="match status" value="1"/>
</dbReference>
<evidence type="ECO:0000256" key="3">
    <source>
        <dbReference type="ARBA" id="ARBA00024247"/>
    </source>
</evidence>
<evidence type="ECO:0000313" key="4">
    <source>
        <dbReference type="EMBL" id="MEK9501099.1"/>
    </source>
</evidence>
<dbReference type="Pfam" id="PF02597">
    <property type="entry name" value="ThiS"/>
    <property type="match status" value="1"/>
</dbReference>
<dbReference type="RefSeq" id="WP_405277143.1">
    <property type="nucleotide sequence ID" value="NZ_CP144380.1"/>
</dbReference>
<protein>
    <recommendedName>
        <fullName evidence="3">Molybdopterin synthase sulfur carrier subunit</fullName>
    </recommendedName>
</protein>
<organism evidence="4 5">
    <name type="scientific">Gaopeijia maritima</name>
    <dbReference type="NCBI Taxonomy" id="3119007"/>
    <lineage>
        <taxon>Bacteria</taxon>
        <taxon>Pseudomonadati</taxon>
        <taxon>Gemmatimonadota</taxon>
        <taxon>Longimicrobiia</taxon>
        <taxon>Gaopeijiales</taxon>
        <taxon>Gaopeijiaceae</taxon>
        <taxon>Gaopeijia</taxon>
    </lineage>
</organism>
<dbReference type="PANTHER" id="PTHR33359">
    <property type="entry name" value="MOLYBDOPTERIN SYNTHASE SULFUR CARRIER SUBUNIT"/>
    <property type="match status" value="1"/>
</dbReference>
<evidence type="ECO:0000256" key="2">
    <source>
        <dbReference type="ARBA" id="ARBA00024200"/>
    </source>
</evidence>
<comment type="caution">
    <text evidence="4">The sequence shown here is derived from an EMBL/GenBank/DDBJ whole genome shotgun (WGS) entry which is preliminary data.</text>
</comment>
<dbReference type="SUPFAM" id="SSF54285">
    <property type="entry name" value="MoaD/ThiS"/>
    <property type="match status" value="1"/>
</dbReference>
<dbReference type="InterPro" id="IPR016155">
    <property type="entry name" value="Mopterin_synth/thiamin_S_b"/>
</dbReference>
<keyword evidence="1" id="KW-0547">Nucleotide-binding</keyword>
<evidence type="ECO:0000256" key="1">
    <source>
        <dbReference type="ARBA" id="ARBA00022741"/>
    </source>
</evidence>
<accession>A0ABU9E8V4</accession>
<name>A0ABU9E8V4_9BACT</name>
<dbReference type="EMBL" id="JBBHLI010000004">
    <property type="protein sequence ID" value="MEK9501099.1"/>
    <property type="molecule type" value="Genomic_DNA"/>
</dbReference>
<dbReference type="InterPro" id="IPR012675">
    <property type="entry name" value="Beta-grasp_dom_sf"/>
</dbReference>
<reference evidence="4 5" key="1">
    <citation type="submission" date="2024-02" db="EMBL/GenBank/DDBJ databases">
        <title>A novel Gemmatimonadota bacterium.</title>
        <authorList>
            <person name="Du Z.-J."/>
            <person name="Ye Y.-Q."/>
        </authorList>
    </citation>
    <scope>NUCLEOTIDE SEQUENCE [LARGE SCALE GENOMIC DNA]</scope>
    <source>
        <strain evidence="4 5">DH-20</strain>
    </source>
</reference>
<dbReference type="Proteomes" id="UP001484239">
    <property type="component" value="Unassembled WGS sequence"/>
</dbReference>
<keyword evidence="5" id="KW-1185">Reference proteome</keyword>
<dbReference type="InterPro" id="IPR044672">
    <property type="entry name" value="MOCS2A"/>
</dbReference>
<gene>
    <name evidence="4" type="ORF">WI372_08930</name>
</gene>
<sequence length="81" mass="8781">MRVETLFFASYRETVGLGRLEVSLDEGARAADLVRTLRERGHPFDRLPATPAVAVNERYVSLDTPLSADDTIALIPPVAGG</sequence>
<dbReference type="CDD" id="cd00754">
    <property type="entry name" value="Ubl_MoaD"/>
    <property type="match status" value="1"/>
</dbReference>
<proteinExistence type="inferred from homology"/>
<dbReference type="Gene3D" id="3.10.20.30">
    <property type="match status" value="1"/>
</dbReference>
<comment type="similarity">
    <text evidence="2">Belongs to the MoaD family.</text>
</comment>
<evidence type="ECO:0000313" key="5">
    <source>
        <dbReference type="Proteomes" id="UP001484239"/>
    </source>
</evidence>